<dbReference type="Gene3D" id="1.20.120.610">
    <property type="entry name" value="lithium bound rotor ring of v- atpase"/>
    <property type="match status" value="1"/>
</dbReference>
<dbReference type="Pfam" id="PF00137">
    <property type="entry name" value="ATP-synt_C"/>
    <property type="match status" value="2"/>
</dbReference>
<keyword evidence="6 10" id="KW-0406">Ion transport</keyword>
<evidence type="ECO:0000256" key="8">
    <source>
        <dbReference type="ARBA" id="ARBA00045519"/>
    </source>
</evidence>
<keyword evidence="7 10" id="KW-0472">Membrane</keyword>
<dbReference type="EMBL" id="LSSL01000762">
    <property type="protein sequence ID" value="OLY83759.1"/>
    <property type="molecule type" value="Genomic_DNA"/>
</dbReference>
<keyword evidence="4 10" id="KW-0812">Transmembrane</keyword>
<feature type="transmembrane region" description="Helical" evidence="10">
    <location>
        <begin position="56"/>
        <end position="78"/>
    </location>
</feature>
<feature type="transmembrane region" description="Helical" evidence="10">
    <location>
        <begin position="98"/>
        <end position="119"/>
    </location>
</feature>
<evidence type="ECO:0000256" key="2">
    <source>
        <dbReference type="ARBA" id="ARBA00007296"/>
    </source>
</evidence>
<dbReference type="OrthoDB" id="10264021at2759"/>
<comment type="function">
    <text evidence="10">Proton-conducting pore forming of the V0 complex of vacuolar(H+)-ATPase (V-ATPase), a multisubunit enzyme composed of a peripheral complex (V1) that hydrolyzes ATP and a membrane integral complex (V0) that translocates protons. V-ATPase is responsible for acidifying and maintaining the pH of intracellular compartments.</text>
</comment>
<keyword evidence="5 10" id="KW-1133">Transmembrane helix</keyword>
<feature type="domain" description="V-ATPase proteolipid subunit C-like" evidence="11">
    <location>
        <begin position="1"/>
        <end position="34"/>
    </location>
</feature>
<dbReference type="AlphaFoldDB" id="A0A1R0H3K6"/>
<evidence type="ECO:0000256" key="1">
    <source>
        <dbReference type="ARBA" id="ARBA00004141"/>
    </source>
</evidence>
<evidence type="ECO:0000313" key="13">
    <source>
        <dbReference type="Proteomes" id="UP000187455"/>
    </source>
</evidence>
<keyword evidence="13" id="KW-1185">Reference proteome</keyword>
<evidence type="ECO:0000256" key="3">
    <source>
        <dbReference type="ARBA" id="ARBA00022448"/>
    </source>
</evidence>
<protein>
    <submittedName>
        <fullName evidence="12">Putative V-type proton ATPase 20 kDa proteolipid subunit</fullName>
    </submittedName>
</protein>
<comment type="subcellular location">
    <subcellularLocation>
        <location evidence="1">Membrane</location>
        <topology evidence="1">Multi-pass membrane protein</topology>
    </subcellularLocation>
</comment>
<evidence type="ECO:0000313" key="12">
    <source>
        <dbReference type="EMBL" id="OLY83759.1"/>
    </source>
</evidence>
<dbReference type="GO" id="GO:0005774">
    <property type="term" value="C:vacuolar membrane"/>
    <property type="evidence" value="ECO:0007669"/>
    <property type="project" value="UniProtKB-ARBA"/>
</dbReference>
<comment type="similarity">
    <text evidence="2 10">Belongs to the V-ATPase proteolipid subunit family.</text>
</comment>
<feature type="domain" description="V-ATPase proteolipid subunit C-like" evidence="11">
    <location>
        <begin position="62"/>
        <end position="118"/>
    </location>
</feature>
<dbReference type="STRING" id="133383.A0A1R0H3K6"/>
<dbReference type="CDD" id="cd18178">
    <property type="entry name" value="ATP-synt_Vo_c_ATP6F_rpt2"/>
    <property type="match status" value="1"/>
</dbReference>
<evidence type="ECO:0000256" key="7">
    <source>
        <dbReference type="ARBA" id="ARBA00023136"/>
    </source>
</evidence>
<dbReference type="GO" id="GO:0033179">
    <property type="term" value="C:proton-transporting V-type ATPase, V0 domain"/>
    <property type="evidence" value="ECO:0007669"/>
    <property type="project" value="InterPro"/>
</dbReference>
<evidence type="ECO:0000256" key="5">
    <source>
        <dbReference type="ARBA" id="ARBA00022989"/>
    </source>
</evidence>
<sequence>MGGSVRSPQVATRNLISVIFCEVVAIYGIIMAIVFSSKIASISPAGGFSDSDYFTAYSIFFGGLTVGFCNLACGLAVGVTGSNAVLADAHDQQLFVKILIIEIFGSVLGLFGLIVGLLVTGKAVNFGGM</sequence>
<dbReference type="PANTHER" id="PTHR10263">
    <property type="entry name" value="V-TYPE PROTON ATPASE PROTEOLIPID SUBUNIT"/>
    <property type="match status" value="1"/>
</dbReference>
<evidence type="ECO:0000256" key="10">
    <source>
        <dbReference type="RuleBase" id="RU363060"/>
    </source>
</evidence>
<dbReference type="Proteomes" id="UP000187455">
    <property type="component" value="Unassembled WGS sequence"/>
</dbReference>
<dbReference type="InterPro" id="IPR002379">
    <property type="entry name" value="ATPase_proteolipid_c-like_dom"/>
</dbReference>
<comment type="caution">
    <text evidence="12">The sequence shown here is derived from an EMBL/GenBank/DDBJ whole genome shotgun (WGS) entry which is preliminary data.</text>
</comment>
<evidence type="ECO:0000256" key="9">
    <source>
        <dbReference type="ARBA" id="ARBA00046480"/>
    </source>
</evidence>
<evidence type="ECO:0000256" key="6">
    <source>
        <dbReference type="ARBA" id="ARBA00023065"/>
    </source>
</evidence>
<keyword evidence="3 10" id="KW-0813">Transport</keyword>
<comment type="function">
    <text evidence="8">Proton-conducting pore forming subunit of the V0 complex of vacuolar(H+)-ATPase (V-ATPase), a multisubunit enzyme composed of a peripheral complex (V1) that hydrolyzes ATP and a membrane integral complex (V0) that translocates protons. V-ATPase is responsible for acidifying and maintaining the pH of intracellular compartments.</text>
</comment>
<dbReference type="InterPro" id="IPR000245">
    <property type="entry name" value="ATPase_proteolipid_csu"/>
</dbReference>
<accession>A0A1R0H3K6</accession>
<dbReference type="GO" id="GO:0046961">
    <property type="term" value="F:proton-transporting ATPase activity, rotational mechanism"/>
    <property type="evidence" value="ECO:0007669"/>
    <property type="project" value="InterPro"/>
</dbReference>
<proteinExistence type="inferred from homology"/>
<feature type="transmembrane region" description="Helical" evidence="10">
    <location>
        <begin position="15"/>
        <end position="35"/>
    </location>
</feature>
<evidence type="ECO:0000256" key="4">
    <source>
        <dbReference type="ARBA" id="ARBA00022692"/>
    </source>
</evidence>
<name>A0A1R0H3K6_9FUNG</name>
<organism evidence="12 13">
    <name type="scientific">Smittium mucronatum</name>
    <dbReference type="NCBI Taxonomy" id="133383"/>
    <lineage>
        <taxon>Eukaryota</taxon>
        <taxon>Fungi</taxon>
        <taxon>Fungi incertae sedis</taxon>
        <taxon>Zoopagomycota</taxon>
        <taxon>Kickxellomycotina</taxon>
        <taxon>Harpellomycetes</taxon>
        <taxon>Harpellales</taxon>
        <taxon>Legeriomycetaceae</taxon>
        <taxon>Smittium</taxon>
    </lineage>
</organism>
<dbReference type="PRINTS" id="PR00122">
    <property type="entry name" value="VACATPASE"/>
</dbReference>
<evidence type="ECO:0000259" key="11">
    <source>
        <dbReference type="Pfam" id="PF00137"/>
    </source>
</evidence>
<gene>
    <name evidence="12" type="ORF">AYI68_g2093</name>
</gene>
<dbReference type="SUPFAM" id="SSF81333">
    <property type="entry name" value="F1F0 ATP synthase subunit C"/>
    <property type="match status" value="2"/>
</dbReference>
<reference evidence="12 13" key="1">
    <citation type="journal article" date="2016" name="Mol. Biol. Evol.">
        <title>Genome-Wide Survey of Gut Fungi (Harpellales) Reveals the First Horizontally Transferred Ubiquitin Gene from a Mosquito Host.</title>
        <authorList>
            <person name="Wang Y."/>
            <person name="White M.M."/>
            <person name="Kvist S."/>
            <person name="Moncalvo J.M."/>
        </authorList>
    </citation>
    <scope>NUCLEOTIDE SEQUENCE [LARGE SCALE GENOMIC DNA]</scope>
    <source>
        <strain evidence="12 13">ALG-7-W6</strain>
    </source>
</reference>
<dbReference type="InterPro" id="IPR035921">
    <property type="entry name" value="F/V-ATP_Csub_sf"/>
</dbReference>
<comment type="subunit">
    <text evidence="9 10">V-ATPase is a heteromultimeric enzyme composed of a peripheral catalytic V1 complex (components A to H) attached to an integral membrane V0 proton pore complex (components: a, c, c', c'', d, e, f and VOA1). The decameric c-ring forms the proton-conducting pore, and is composed of eight proteolipid subunits c, one subunit c' and one subunit c''.</text>
</comment>